<dbReference type="GO" id="GO:0005829">
    <property type="term" value="C:cytosol"/>
    <property type="evidence" value="ECO:0007669"/>
    <property type="project" value="UniProtKB-ARBA"/>
</dbReference>
<dbReference type="InterPro" id="IPR036812">
    <property type="entry name" value="NAD(P)_OxRdtase_dom_sf"/>
</dbReference>
<dbReference type="HOGENOM" id="CLU_023205_2_3_9"/>
<dbReference type="AlphaFoldDB" id="A0A075R6T6"/>
<keyword evidence="1 4" id="KW-0560">Oxidoreductase</keyword>
<name>A0A075R6T6_BRELA</name>
<feature type="domain" description="NADP-dependent oxidoreductase" evidence="3">
    <location>
        <begin position="15"/>
        <end position="310"/>
    </location>
</feature>
<dbReference type="GO" id="GO:0016491">
    <property type="term" value="F:oxidoreductase activity"/>
    <property type="evidence" value="ECO:0007669"/>
    <property type="project" value="UniProtKB-KW"/>
</dbReference>
<accession>A0A075R6T6</accession>
<dbReference type="Gene3D" id="3.20.20.100">
    <property type="entry name" value="NADP-dependent oxidoreductase domain"/>
    <property type="match status" value="1"/>
</dbReference>
<dbReference type="PRINTS" id="PR00069">
    <property type="entry name" value="ALDKETRDTASE"/>
</dbReference>
<dbReference type="Pfam" id="PF00248">
    <property type="entry name" value="Aldo_ket_red"/>
    <property type="match status" value="1"/>
</dbReference>
<protein>
    <submittedName>
        <fullName evidence="4">Putative oxidoreductase</fullName>
        <ecNumber evidence="4">1.1.1.-</ecNumber>
    </submittedName>
</protein>
<dbReference type="InterPro" id="IPR023210">
    <property type="entry name" value="NADP_OxRdtase_dom"/>
</dbReference>
<dbReference type="STRING" id="1042163.BRLA_c009540"/>
<evidence type="ECO:0000313" key="5">
    <source>
        <dbReference type="Proteomes" id="UP000005850"/>
    </source>
</evidence>
<proteinExistence type="predicted"/>
<dbReference type="RefSeq" id="WP_003335196.1">
    <property type="nucleotide sequence ID" value="NZ_CP007806.1"/>
</dbReference>
<gene>
    <name evidence="4" type="ORF">BRLA_c009540</name>
</gene>
<dbReference type="PANTHER" id="PTHR43364:SF4">
    <property type="entry name" value="NAD(P)-LINKED OXIDOREDUCTASE SUPERFAMILY PROTEIN"/>
    <property type="match status" value="1"/>
</dbReference>
<dbReference type="FunFam" id="3.20.20.100:FF:000004">
    <property type="entry name" value="Oxidoreductase, aldo/keto reductase"/>
    <property type="match status" value="1"/>
</dbReference>
<organism evidence="4 5">
    <name type="scientific">Brevibacillus laterosporus LMG 15441</name>
    <dbReference type="NCBI Taxonomy" id="1042163"/>
    <lineage>
        <taxon>Bacteria</taxon>
        <taxon>Bacillati</taxon>
        <taxon>Bacillota</taxon>
        <taxon>Bacilli</taxon>
        <taxon>Bacillales</taxon>
        <taxon>Paenibacillaceae</taxon>
        <taxon>Brevibacillus</taxon>
    </lineage>
</organism>
<evidence type="ECO:0000256" key="2">
    <source>
        <dbReference type="SAM" id="MobiDB-lite"/>
    </source>
</evidence>
<dbReference type="KEGG" id="blr:BRLA_c009540"/>
<reference evidence="4 5" key="1">
    <citation type="journal article" date="2011" name="J. Bacteriol.">
        <title>Genome sequence of Brevibacillus laterosporus LMG 15441, a pathogen of invertebrates.</title>
        <authorList>
            <person name="Djukic M."/>
            <person name="Poehlein A."/>
            <person name="Thurmer A."/>
            <person name="Daniel R."/>
        </authorList>
    </citation>
    <scope>NUCLEOTIDE SEQUENCE [LARGE SCALE GENOMIC DNA]</scope>
    <source>
        <strain evidence="4 5">LMG 15441</strain>
    </source>
</reference>
<sequence>MDYVQLGSSELKCSRIGLGTWAIGGWAWGGTNEKDAIHAIHRAFDIGINTLDTAPIYGFGLSEEICGKAIKQYGQRDKIHIATKAGVEWVGEEGVYWCNSSKERILQEFEDSLRRLQVDYIDLYQLHWPDPGLPLEETAEIFAQLHKEGKIRAIGVSNLSIEQIEQWQKVAPLHSSQNRLNLLQTEHKDTFLYCDKNHINTITWGTLAQGLLTGKFTKDSTFAEDDLRHGYPLFAPEYFDQYLQAVDRLKEIAQEKGKTMAQLAVRWTLDHPGVSISLWGARKPSQLDEVSGVMGWSLSAQDVEQIDQIIKESLHDPFHDPTLGPPTKEEWQEMGVL</sequence>
<dbReference type="SUPFAM" id="SSF51430">
    <property type="entry name" value="NAD(P)-linked oxidoreductase"/>
    <property type="match status" value="1"/>
</dbReference>
<dbReference type="PANTHER" id="PTHR43364">
    <property type="entry name" value="NADH-SPECIFIC METHYLGLYOXAL REDUCTASE-RELATED"/>
    <property type="match status" value="1"/>
</dbReference>
<evidence type="ECO:0000313" key="4">
    <source>
        <dbReference type="EMBL" id="AIG25295.1"/>
    </source>
</evidence>
<keyword evidence="5" id="KW-1185">Reference proteome</keyword>
<evidence type="ECO:0000256" key="1">
    <source>
        <dbReference type="ARBA" id="ARBA00023002"/>
    </source>
</evidence>
<dbReference type="EMBL" id="CP007806">
    <property type="protein sequence ID" value="AIG25295.1"/>
    <property type="molecule type" value="Genomic_DNA"/>
</dbReference>
<evidence type="ECO:0000259" key="3">
    <source>
        <dbReference type="Pfam" id="PF00248"/>
    </source>
</evidence>
<feature type="region of interest" description="Disordered" evidence="2">
    <location>
        <begin position="315"/>
        <end position="337"/>
    </location>
</feature>
<dbReference type="EC" id="1.1.1.-" evidence="4"/>
<dbReference type="Proteomes" id="UP000005850">
    <property type="component" value="Chromosome"/>
</dbReference>
<dbReference type="InterPro" id="IPR020471">
    <property type="entry name" value="AKR"/>
</dbReference>
<dbReference type="InterPro" id="IPR050523">
    <property type="entry name" value="AKR_Detox_Biosynth"/>
</dbReference>
<dbReference type="eggNOG" id="COG0667">
    <property type="taxonomic scope" value="Bacteria"/>
</dbReference>